<evidence type="ECO:0000313" key="8">
    <source>
        <dbReference type="Proteomes" id="UP001429580"/>
    </source>
</evidence>
<dbReference type="EC" id="2.7.11.32" evidence="5"/>
<gene>
    <name evidence="7" type="ORF">FHS82_002231</name>
</gene>
<comment type="function">
    <text evidence="5">Bifunctional serine/threonine kinase and phosphorylase involved in the regulation of the pyruvate, phosphate dikinase (PPDK) by catalyzing its phosphorylation/dephosphorylation.</text>
</comment>
<feature type="compositionally biased region" description="Basic and acidic residues" evidence="6">
    <location>
        <begin position="12"/>
        <end position="26"/>
    </location>
</feature>
<proteinExistence type="inferred from homology"/>
<feature type="region of interest" description="Disordered" evidence="6">
    <location>
        <begin position="1"/>
        <end position="26"/>
    </location>
</feature>
<dbReference type="InterPro" id="IPR005177">
    <property type="entry name" value="Kinase-pyrophosphorylase"/>
</dbReference>
<evidence type="ECO:0000256" key="6">
    <source>
        <dbReference type="SAM" id="MobiDB-lite"/>
    </source>
</evidence>
<evidence type="ECO:0000313" key="7">
    <source>
        <dbReference type="EMBL" id="NIJ58389.1"/>
    </source>
</evidence>
<keyword evidence="3 5" id="KW-0547">Nucleotide-binding</keyword>
<keyword evidence="2 5" id="KW-0808">Transferase</keyword>
<dbReference type="PANTHER" id="PTHR31756:SF3">
    <property type="entry name" value="PYRUVATE, PHOSPHATE DIKINASE REGULATORY PROTEIN 1, CHLOROPLASTIC"/>
    <property type="match status" value="1"/>
</dbReference>
<evidence type="ECO:0000256" key="4">
    <source>
        <dbReference type="ARBA" id="ARBA00022777"/>
    </source>
</evidence>
<protein>
    <recommendedName>
        <fullName evidence="5">Putative pyruvate, phosphate dikinase regulatory protein</fullName>
        <shortName evidence="5">PPDK regulatory protein</shortName>
        <ecNumber evidence="5">2.7.11.32</ecNumber>
        <ecNumber evidence="5">2.7.4.27</ecNumber>
    </recommendedName>
</protein>
<dbReference type="HAMAP" id="MF_00921">
    <property type="entry name" value="PDRP"/>
    <property type="match status" value="1"/>
</dbReference>
<keyword evidence="4 5" id="KW-0418">Kinase</keyword>
<dbReference type="NCBIfam" id="NF003742">
    <property type="entry name" value="PRK05339.1"/>
    <property type="match status" value="1"/>
</dbReference>
<sequence length="323" mass="35445">MESRSSASVSRESARRYPVHDGGVPERCSRRRRQMLNRFGKRMGDHVNRSFFHLHLVSDSTGETLLAVSRAVAAQYEGISAIEHVYPLVRSAAQLERAMASIMDEPGIVLYTLVNPDLANELNRVCSAEGIPVLSVLDPVVNLFQSYIGTETIARPGAQHTLNAEYFKRIDAMNYTLAHDDGQTGEDLDSADVVLVGVSRTSKTPTAIYLANRGIKTANVPLVPGFALPEALSTTKRPLIVGLVASPDRIVQIRQNRLLSLNAGDDTAYVDRDSVAAEIAESRKLCARNGWPVIDVTRRSIEETAAAIMELLRAHRLQFIALS</sequence>
<evidence type="ECO:0000256" key="2">
    <source>
        <dbReference type="ARBA" id="ARBA00022679"/>
    </source>
</evidence>
<dbReference type="EC" id="2.7.4.27" evidence="5"/>
<keyword evidence="1 5" id="KW-0723">Serine/threonine-protein kinase</keyword>
<dbReference type="Proteomes" id="UP001429580">
    <property type="component" value="Unassembled WGS sequence"/>
</dbReference>
<dbReference type="InterPro" id="IPR026565">
    <property type="entry name" value="PPDK_reg"/>
</dbReference>
<comment type="caution">
    <text evidence="7">The sequence shown here is derived from an EMBL/GenBank/DDBJ whole genome shotgun (WGS) entry which is preliminary data.</text>
</comment>
<comment type="catalytic activity">
    <reaction evidence="5">
        <text>N(tele)-phospho-L-histidyl/O-phospho-L-threonyl-[pyruvate, phosphate dikinase] + phosphate + H(+) = N(tele)-phospho-L-histidyl/L-threonyl-[pyruvate, phosphate dikinase] + diphosphate</text>
        <dbReference type="Rhea" id="RHEA:43696"/>
        <dbReference type="Rhea" id="RHEA-COMP:10650"/>
        <dbReference type="Rhea" id="RHEA-COMP:10651"/>
        <dbReference type="ChEBI" id="CHEBI:15378"/>
        <dbReference type="ChEBI" id="CHEBI:30013"/>
        <dbReference type="ChEBI" id="CHEBI:33019"/>
        <dbReference type="ChEBI" id="CHEBI:43474"/>
        <dbReference type="ChEBI" id="CHEBI:61977"/>
        <dbReference type="ChEBI" id="CHEBI:83586"/>
        <dbReference type="EC" id="2.7.4.27"/>
    </reaction>
</comment>
<keyword evidence="8" id="KW-1185">Reference proteome</keyword>
<dbReference type="PANTHER" id="PTHR31756">
    <property type="entry name" value="PYRUVATE, PHOSPHATE DIKINASE REGULATORY PROTEIN 1, CHLOROPLASTIC"/>
    <property type="match status" value="1"/>
</dbReference>
<comment type="catalytic activity">
    <reaction evidence="5">
        <text>N(tele)-phospho-L-histidyl/L-threonyl-[pyruvate, phosphate dikinase] + ADP = N(tele)-phospho-L-histidyl/O-phospho-L-threonyl-[pyruvate, phosphate dikinase] + AMP + H(+)</text>
        <dbReference type="Rhea" id="RHEA:43692"/>
        <dbReference type="Rhea" id="RHEA-COMP:10650"/>
        <dbReference type="Rhea" id="RHEA-COMP:10651"/>
        <dbReference type="ChEBI" id="CHEBI:15378"/>
        <dbReference type="ChEBI" id="CHEBI:30013"/>
        <dbReference type="ChEBI" id="CHEBI:61977"/>
        <dbReference type="ChEBI" id="CHEBI:83586"/>
        <dbReference type="ChEBI" id="CHEBI:456215"/>
        <dbReference type="ChEBI" id="CHEBI:456216"/>
        <dbReference type="EC" id="2.7.11.32"/>
    </reaction>
</comment>
<reference evidence="7 8" key="1">
    <citation type="submission" date="2020-03" db="EMBL/GenBank/DDBJ databases">
        <title>Genomic Encyclopedia of Type Strains, Phase IV (KMG-IV): sequencing the most valuable type-strain genomes for metagenomic binning, comparative biology and taxonomic classification.</title>
        <authorList>
            <person name="Goeker M."/>
        </authorList>
    </citation>
    <scope>NUCLEOTIDE SEQUENCE [LARGE SCALE GENOMIC DNA]</scope>
    <source>
        <strain evidence="7 8">DSM 103870</strain>
    </source>
</reference>
<name>A0ABX0V2Q9_9HYPH</name>
<evidence type="ECO:0000256" key="3">
    <source>
        <dbReference type="ARBA" id="ARBA00022741"/>
    </source>
</evidence>
<feature type="binding site" evidence="5">
    <location>
        <begin position="197"/>
        <end position="204"/>
    </location>
    <ligand>
        <name>ADP</name>
        <dbReference type="ChEBI" id="CHEBI:456216"/>
    </ligand>
</feature>
<accession>A0ABX0V2Q9</accession>
<evidence type="ECO:0000256" key="5">
    <source>
        <dbReference type="HAMAP-Rule" id="MF_00921"/>
    </source>
</evidence>
<dbReference type="EMBL" id="JAASQI010000004">
    <property type="protein sequence ID" value="NIJ58389.1"/>
    <property type="molecule type" value="Genomic_DNA"/>
</dbReference>
<evidence type="ECO:0000256" key="1">
    <source>
        <dbReference type="ARBA" id="ARBA00022527"/>
    </source>
</evidence>
<feature type="compositionally biased region" description="Low complexity" evidence="6">
    <location>
        <begin position="1"/>
        <end position="11"/>
    </location>
</feature>
<comment type="similarity">
    <text evidence="5">Belongs to the pyruvate, phosphate/water dikinase regulatory protein family. PDRP subfamily.</text>
</comment>
<dbReference type="Pfam" id="PF03618">
    <property type="entry name" value="Kinase-PPPase"/>
    <property type="match status" value="1"/>
</dbReference>
<organism evidence="7 8">
    <name type="scientific">Pseudochelatococcus lubricantis</name>
    <dbReference type="NCBI Taxonomy" id="1538102"/>
    <lineage>
        <taxon>Bacteria</taxon>
        <taxon>Pseudomonadati</taxon>
        <taxon>Pseudomonadota</taxon>
        <taxon>Alphaproteobacteria</taxon>
        <taxon>Hyphomicrobiales</taxon>
        <taxon>Chelatococcaceae</taxon>
        <taxon>Pseudochelatococcus</taxon>
    </lineage>
</organism>